<dbReference type="GeneID" id="54365870"/>
<gene>
    <name evidence="2" type="ORF">K489DRAFT_413687</name>
</gene>
<evidence type="ECO:0000313" key="1">
    <source>
        <dbReference type="Proteomes" id="UP000504637"/>
    </source>
</evidence>
<reference evidence="2" key="2">
    <citation type="submission" date="2020-04" db="EMBL/GenBank/DDBJ databases">
        <authorList>
            <consortium name="NCBI Genome Project"/>
        </authorList>
    </citation>
    <scope>NUCLEOTIDE SEQUENCE</scope>
    <source>
        <strain evidence="2">CBS 342.82</strain>
    </source>
</reference>
<name>A0A6J3LSL6_9PEZI</name>
<protein>
    <submittedName>
        <fullName evidence="2">Uncharacterized protein</fullName>
    </submittedName>
</protein>
<organism evidence="2">
    <name type="scientific">Dissoconium aciculare CBS 342.82</name>
    <dbReference type="NCBI Taxonomy" id="1314786"/>
    <lineage>
        <taxon>Eukaryota</taxon>
        <taxon>Fungi</taxon>
        <taxon>Dikarya</taxon>
        <taxon>Ascomycota</taxon>
        <taxon>Pezizomycotina</taxon>
        <taxon>Dothideomycetes</taxon>
        <taxon>Dothideomycetidae</taxon>
        <taxon>Mycosphaerellales</taxon>
        <taxon>Dissoconiaceae</taxon>
        <taxon>Dissoconium</taxon>
    </lineage>
</organism>
<keyword evidence="1" id="KW-1185">Reference proteome</keyword>
<dbReference type="Proteomes" id="UP000504637">
    <property type="component" value="Unplaced"/>
</dbReference>
<dbReference type="AlphaFoldDB" id="A0A6J3LSL6"/>
<proteinExistence type="predicted"/>
<evidence type="ECO:0000313" key="2">
    <source>
        <dbReference type="RefSeq" id="XP_033455659.1"/>
    </source>
</evidence>
<reference evidence="2" key="1">
    <citation type="submission" date="2020-01" db="EMBL/GenBank/DDBJ databases">
        <authorList>
            <consortium name="DOE Joint Genome Institute"/>
            <person name="Haridas S."/>
            <person name="Albert R."/>
            <person name="Binder M."/>
            <person name="Bloem J."/>
            <person name="Labutti K."/>
            <person name="Salamov A."/>
            <person name="Andreopoulos B."/>
            <person name="Baker S.E."/>
            <person name="Barry K."/>
            <person name="Bills G."/>
            <person name="Bluhm B.H."/>
            <person name="Cannon C."/>
            <person name="Castanera R."/>
            <person name="Culley D.E."/>
            <person name="Daum C."/>
            <person name="Ezra D."/>
            <person name="Gonzalez J.B."/>
            <person name="Henrissat B."/>
            <person name="Kuo A."/>
            <person name="Liang C."/>
            <person name="Lipzen A."/>
            <person name="Lutzoni F."/>
            <person name="Magnuson J."/>
            <person name="Mondo S."/>
            <person name="Nolan M."/>
            <person name="Ohm R."/>
            <person name="Pangilinan J."/>
            <person name="Park H.-J."/>
            <person name="Ramirez L."/>
            <person name="Alfaro M."/>
            <person name="Sun H."/>
            <person name="Tritt A."/>
            <person name="Yoshinaga Y."/>
            <person name="Zwiers L.-H."/>
            <person name="Turgeon B.G."/>
            <person name="Goodwin S.B."/>
            <person name="Spatafora J.W."/>
            <person name="Crous P.W."/>
            <person name="Grigoriev I.V."/>
        </authorList>
    </citation>
    <scope>NUCLEOTIDE SEQUENCE</scope>
    <source>
        <strain evidence="2">CBS 342.82</strain>
    </source>
</reference>
<dbReference type="RefSeq" id="XP_033455659.1">
    <property type="nucleotide sequence ID" value="XM_033608071.1"/>
</dbReference>
<sequence>MSTQEQACFYTQFLFARPTGIVETYNDRDIAVWIEDGNTAVNKDNVSTFMCIENCDGHDHNSTISDDHHPVTLYTGGPLTAVTAKDPLIFTSFDTPTKTFGPLQTVGVGTPAGFTPIGISLPKASLAAKYLQRRDANAGANLGAATACITFTKTVTVSASRATATTVTTLTGTIYQFYTDKYDNVGFSSIKATYTGPSTAYITGTLTYTVHTVATETTVTLPTQTTTVSATSVYAACATDNFVNVYQNSSSGKINSMTPDNRLLDTGGAFYSDEAASTVECCVRSYSYPNIAYWQYNEYQDAHGQCVMVNATECCSAVGRSNYTVKVYGPEQRYADDYGSWVTGNSGCWQISEAVLGDRFRS</sequence>
<reference evidence="2" key="3">
    <citation type="submission" date="2025-08" db="UniProtKB">
        <authorList>
            <consortium name="RefSeq"/>
        </authorList>
    </citation>
    <scope>IDENTIFICATION</scope>
    <source>
        <strain evidence="2">CBS 342.82</strain>
    </source>
</reference>
<accession>A0A6J3LSL6</accession>